<sequence length="162" mass="18364">MVLVLQCCSKVKGKSATSPSHASTSGTIVSLNSVEDVPQLVSSQDEQFQPTPPVAPSITLSHSKDVTLPTTAFGKKLKVHIDLDKGRQLHMEIEDIGDEAIQEKIEQLLKNRSRDAWYKLQNHFKKFTTLEESQRNKPKENSLTQDNWNLLCKYWFDLNVKV</sequence>
<organism evidence="1 2">
    <name type="scientific">Pistacia atlantica</name>
    <dbReference type="NCBI Taxonomy" id="434234"/>
    <lineage>
        <taxon>Eukaryota</taxon>
        <taxon>Viridiplantae</taxon>
        <taxon>Streptophyta</taxon>
        <taxon>Embryophyta</taxon>
        <taxon>Tracheophyta</taxon>
        <taxon>Spermatophyta</taxon>
        <taxon>Magnoliopsida</taxon>
        <taxon>eudicotyledons</taxon>
        <taxon>Gunneridae</taxon>
        <taxon>Pentapetalae</taxon>
        <taxon>rosids</taxon>
        <taxon>malvids</taxon>
        <taxon>Sapindales</taxon>
        <taxon>Anacardiaceae</taxon>
        <taxon>Pistacia</taxon>
    </lineage>
</organism>
<protein>
    <submittedName>
        <fullName evidence="1">Uncharacterized protein</fullName>
    </submittedName>
</protein>
<reference evidence="2" key="1">
    <citation type="journal article" date="2023" name="G3 (Bethesda)">
        <title>Genome assembly and association tests identify interacting loci associated with vigor, precocity, and sex in interspecific pistachio rootstocks.</title>
        <authorList>
            <person name="Palmer W."/>
            <person name="Jacygrad E."/>
            <person name="Sagayaradj S."/>
            <person name="Cavanaugh K."/>
            <person name="Han R."/>
            <person name="Bertier L."/>
            <person name="Beede B."/>
            <person name="Kafkas S."/>
            <person name="Golino D."/>
            <person name="Preece J."/>
            <person name="Michelmore R."/>
        </authorList>
    </citation>
    <scope>NUCLEOTIDE SEQUENCE [LARGE SCALE GENOMIC DNA]</scope>
</reference>
<name>A0ACC1BVS9_9ROSI</name>
<proteinExistence type="predicted"/>
<evidence type="ECO:0000313" key="2">
    <source>
        <dbReference type="Proteomes" id="UP001164250"/>
    </source>
</evidence>
<accession>A0ACC1BVS9</accession>
<dbReference type="EMBL" id="CM047899">
    <property type="protein sequence ID" value="KAJ0103175.1"/>
    <property type="molecule type" value="Genomic_DNA"/>
</dbReference>
<keyword evidence="2" id="KW-1185">Reference proteome</keyword>
<comment type="caution">
    <text evidence="1">The sequence shown here is derived from an EMBL/GenBank/DDBJ whole genome shotgun (WGS) entry which is preliminary data.</text>
</comment>
<dbReference type="Proteomes" id="UP001164250">
    <property type="component" value="Chromosome 3"/>
</dbReference>
<gene>
    <name evidence="1" type="ORF">Patl1_05607</name>
</gene>
<evidence type="ECO:0000313" key="1">
    <source>
        <dbReference type="EMBL" id="KAJ0103175.1"/>
    </source>
</evidence>